<reference evidence="3" key="1">
    <citation type="submission" date="2022-01" db="EMBL/GenBank/DDBJ databases">
        <authorList>
            <person name="King R."/>
        </authorList>
    </citation>
    <scope>NUCLEOTIDE SEQUENCE</scope>
</reference>
<proteinExistence type="predicted"/>
<dbReference type="EMBL" id="OV725077">
    <property type="protein sequence ID" value="CAH1391131.1"/>
    <property type="molecule type" value="Genomic_DNA"/>
</dbReference>
<keyword evidence="4" id="KW-1185">Reference proteome</keyword>
<feature type="compositionally biased region" description="Basic and acidic residues" evidence="2">
    <location>
        <begin position="8"/>
        <end position="18"/>
    </location>
</feature>
<evidence type="ECO:0000256" key="1">
    <source>
        <dbReference type="SAM" id="Coils"/>
    </source>
</evidence>
<feature type="compositionally biased region" description="Low complexity" evidence="2">
    <location>
        <begin position="26"/>
        <end position="45"/>
    </location>
</feature>
<protein>
    <submittedName>
        <fullName evidence="3">Uncharacterized protein</fullName>
    </submittedName>
</protein>
<feature type="compositionally biased region" description="Polar residues" evidence="2">
    <location>
        <begin position="52"/>
        <end position="65"/>
    </location>
</feature>
<feature type="region of interest" description="Disordered" evidence="2">
    <location>
        <begin position="1"/>
        <end position="65"/>
    </location>
</feature>
<name>A0A9P0EC48_NEZVI</name>
<feature type="coiled-coil region" evidence="1">
    <location>
        <begin position="213"/>
        <end position="265"/>
    </location>
</feature>
<organism evidence="3 4">
    <name type="scientific">Nezara viridula</name>
    <name type="common">Southern green stink bug</name>
    <name type="synonym">Cimex viridulus</name>
    <dbReference type="NCBI Taxonomy" id="85310"/>
    <lineage>
        <taxon>Eukaryota</taxon>
        <taxon>Metazoa</taxon>
        <taxon>Ecdysozoa</taxon>
        <taxon>Arthropoda</taxon>
        <taxon>Hexapoda</taxon>
        <taxon>Insecta</taxon>
        <taxon>Pterygota</taxon>
        <taxon>Neoptera</taxon>
        <taxon>Paraneoptera</taxon>
        <taxon>Hemiptera</taxon>
        <taxon>Heteroptera</taxon>
        <taxon>Panheteroptera</taxon>
        <taxon>Pentatomomorpha</taxon>
        <taxon>Pentatomoidea</taxon>
        <taxon>Pentatomidae</taxon>
        <taxon>Pentatominae</taxon>
        <taxon>Nezara</taxon>
    </lineage>
</organism>
<dbReference type="Proteomes" id="UP001152798">
    <property type="component" value="Chromosome 1"/>
</dbReference>
<feature type="coiled-coil region" evidence="1">
    <location>
        <begin position="324"/>
        <end position="624"/>
    </location>
</feature>
<sequence length="726" mass="82915">MFNSMKSQFREKTGKELPKFTPQKGGLSRQSRQGSESSLSSLVLEPTAPIQGPSQGPATLPVQTQDVQIRLSDGKVLSPKEVSILSKKEEEWRHRIEKKESEWAKKLEKREAELLQECSKKEEEWKKKEQSLLEDLLKHTNELRDALRTAEDYKKKICQYQEDKDQLEGFQTQEMAKIKHLLLAKEKESAETATALKESLTLVESLKAEVSRLRPLEEKISNYEDDIEMLRHTSEKERWNLSSKLAQSEEQVRHLTDRVAVLTRRSESGAGTQVDDRVQALLGERALLERRLEEAHVHLTDIKASWSAQISSLETQVGRLSRQAGEEGAERRRAESRVAELEAKLEEEAKMRDKISTKSAKLSEEVDSLASELKGANALIDKDKTTISDLTRKLRDAEESLLNLTNANTRLEEVLEIEKTQHSQVQNELVTIKQKYEQELHDNVRLLDAAKEELKNHKTKCDKLSKEIADLQENDKKSAEEVLHLQSKLEALSQESTEIHKRFEEMKREAEKEKALKEDALLRNAQVSQEMDIAKAELRHQASEHEELFKKVSSLESAVLEKEQELKKAKEDYAQLLSDMSALQTEAETKQAAVEVEESLREKIANLEQQVAERNKNIRVLHQKLSDMKKTLQRELKSSDLGGGDQPMIMNNHNSGYFSGNQYNSNHPTPFSGPGPNGDDEAQHLTRAVATLLKLSPEEECLLKDTLDWKMSWFGSKPRLQDYSHS</sequence>
<dbReference type="PANTHER" id="PTHR23157">
    <property type="entry name" value="GRIP AND COILED-COIL DOMAIN-CONTAINING PROTEIN 1"/>
    <property type="match status" value="1"/>
</dbReference>
<dbReference type="AlphaFoldDB" id="A0A9P0EC48"/>
<dbReference type="GO" id="GO:0005794">
    <property type="term" value="C:Golgi apparatus"/>
    <property type="evidence" value="ECO:0007669"/>
    <property type="project" value="TreeGrafter"/>
</dbReference>
<feature type="coiled-coil region" evidence="1">
    <location>
        <begin position="104"/>
        <end position="156"/>
    </location>
</feature>
<dbReference type="PANTHER" id="PTHR23157:SF24">
    <property type="entry name" value="GOLGIN SUBFAMILY A MEMBER 1"/>
    <property type="match status" value="1"/>
</dbReference>
<evidence type="ECO:0000313" key="3">
    <source>
        <dbReference type="EMBL" id="CAH1391131.1"/>
    </source>
</evidence>
<dbReference type="OrthoDB" id="5848685at2759"/>
<feature type="region of interest" description="Disordered" evidence="2">
    <location>
        <begin position="661"/>
        <end position="681"/>
    </location>
</feature>
<gene>
    <name evidence="3" type="ORF">NEZAVI_LOCUS2210</name>
</gene>
<evidence type="ECO:0000313" key="4">
    <source>
        <dbReference type="Proteomes" id="UP001152798"/>
    </source>
</evidence>
<evidence type="ECO:0000256" key="2">
    <source>
        <dbReference type="SAM" id="MobiDB-lite"/>
    </source>
</evidence>
<accession>A0A9P0EC48</accession>
<dbReference type="InterPro" id="IPR051952">
    <property type="entry name" value="Golgi-autophagy_related"/>
</dbReference>
<keyword evidence="1" id="KW-0175">Coiled coil</keyword>